<accession>A0AAI9TR48</accession>
<dbReference type="EMBL" id="LACB01000022">
    <property type="protein sequence ID" value="KAJ9491889.1"/>
    <property type="molecule type" value="Genomic_DNA"/>
</dbReference>
<proteinExistence type="predicted"/>
<dbReference type="AlphaFoldDB" id="A0AAI9TR48"/>
<evidence type="ECO:0000313" key="2">
    <source>
        <dbReference type="Proteomes" id="UP001227192"/>
    </source>
</evidence>
<dbReference type="Proteomes" id="UP001227192">
    <property type="component" value="Unassembled WGS sequence"/>
</dbReference>
<reference evidence="1" key="2">
    <citation type="journal article" date="2016" name="Fungal Biol.">
        <title>Ochratoxin A production by Penicillium thymicola.</title>
        <authorList>
            <person name="Nguyen H.D.T."/>
            <person name="McMullin D.R."/>
            <person name="Ponomareva E."/>
            <person name="Riley R."/>
            <person name="Pomraning K.R."/>
            <person name="Baker S.E."/>
            <person name="Seifert K.A."/>
        </authorList>
    </citation>
    <scope>NUCLEOTIDE SEQUENCE</scope>
    <source>
        <strain evidence="1">DAOM 180753</strain>
    </source>
</reference>
<comment type="caution">
    <text evidence="1">The sequence shown here is derived from an EMBL/GenBank/DDBJ whole genome shotgun (WGS) entry which is preliminary data.</text>
</comment>
<reference evidence="1" key="1">
    <citation type="submission" date="2015-06" db="EMBL/GenBank/DDBJ databases">
        <authorList>
            <person name="Nguyen H."/>
        </authorList>
    </citation>
    <scope>NUCLEOTIDE SEQUENCE</scope>
    <source>
        <strain evidence="1">DAOM 180753</strain>
    </source>
</reference>
<sequence>MSTLTPHHVGLTTLTFHLASLLYTIWKENNTLFDTATLPQWYSVCMLLLPAQHNEQQPGLQFAVIQESHLSSFAICLPRIPLPVPASTSTFCA</sequence>
<gene>
    <name evidence="1" type="ORF">VN97_g1367</name>
</gene>
<name>A0AAI9TR48_PENTH</name>
<organism evidence="1 2">
    <name type="scientific">Penicillium thymicola</name>
    <dbReference type="NCBI Taxonomy" id="293382"/>
    <lineage>
        <taxon>Eukaryota</taxon>
        <taxon>Fungi</taxon>
        <taxon>Dikarya</taxon>
        <taxon>Ascomycota</taxon>
        <taxon>Pezizomycotina</taxon>
        <taxon>Eurotiomycetes</taxon>
        <taxon>Eurotiomycetidae</taxon>
        <taxon>Eurotiales</taxon>
        <taxon>Aspergillaceae</taxon>
        <taxon>Penicillium</taxon>
    </lineage>
</organism>
<evidence type="ECO:0000313" key="1">
    <source>
        <dbReference type="EMBL" id="KAJ9491889.1"/>
    </source>
</evidence>
<keyword evidence="2" id="KW-1185">Reference proteome</keyword>
<protein>
    <submittedName>
        <fullName evidence="1">Uncharacterized protein</fullName>
    </submittedName>
</protein>